<keyword evidence="9" id="KW-1185">Reference proteome</keyword>
<dbReference type="GO" id="GO:0099106">
    <property type="term" value="F:ion channel regulator activity"/>
    <property type="evidence" value="ECO:0007669"/>
    <property type="project" value="InterPro"/>
</dbReference>
<dbReference type="AlphaFoldDB" id="A0AAY4CCH0"/>
<evidence type="ECO:0000313" key="8">
    <source>
        <dbReference type="Ensembl" id="ENSDCDP00010030419.1"/>
    </source>
</evidence>
<feature type="transmembrane region" description="Helical" evidence="7">
    <location>
        <begin position="20"/>
        <end position="42"/>
    </location>
</feature>
<dbReference type="GeneTree" id="ENSGT00940000176207"/>
<dbReference type="GO" id="GO:0006811">
    <property type="term" value="P:monoatomic ion transport"/>
    <property type="evidence" value="ECO:0007669"/>
    <property type="project" value="UniProtKB-KW"/>
</dbReference>
<proteinExistence type="inferred from homology"/>
<dbReference type="GO" id="GO:0043269">
    <property type="term" value="P:regulation of monoatomic ion transport"/>
    <property type="evidence" value="ECO:0007669"/>
    <property type="project" value="InterPro"/>
</dbReference>
<protein>
    <recommendedName>
        <fullName evidence="7">FXYD domain-containing ion transport regulator</fullName>
    </recommendedName>
</protein>
<evidence type="ECO:0000256" key="7">
    <source>
        <dbReference type="RuleBase" id="RU364131"/>
    </source>
</evidence>
<evidence type="ECO:0000256" key="5">
    <source>
        <dbReference type="ARBA" id="ARBA00023065"/>
    </source>
</evidence>
<reference evidence="8" key="2">
    <citation type="submission" date="2025-08" db="UniProtKB">
        <authorList>
            <consortium name="Ensembl"/>
        </authorList>
    </citation>
    <scope>IDENTIFICATION</scope>
</reference>
<keyword evidence="5 7" id="KW-0406">Ion transport</keyword>
<evidence type="ECO:0000256" key="3">
    <source>
        <dbReference type="ARBA" id="ARBA00022448"/>
    </source>
</evidence>
<keyword evidence="4 7" id="KW-0812">Transmembrane</keyword>
<organism evidence="8 9">
    <name type="scientific">Denticeps clupeoides</name>
    <name type="common">denticle herring</name>
    <dbReference type="NCBI Taxonomy" id="299321"/>
    <lineage>
        <taxon>Eukaryota</taxon>
        <taxon>Metazoa</taxon>
        <taxon>Chordata</taxon>
        <taxon>Craniata</taxon>
        <taxon>Vertebrata</taxon>
        <taxon>Euteleostomi</taxon>
        <taxon>Actinopterygii</taxon>
        <taxon>Neopterygii</taxon>
        <taxon>Teleostei</taxon>
        <taxon>Clupei</taxon>
        <taxon>Clupeiformes</taxon>
        <taxon>Denticipitoidei</taxon>
        <taxon>Denticipitidae</taxon>
        <taxon>Denticeps</taxon>
    </lineage>
</organism>
<comment type="subcellular location">
    <subcellularLocation>
        <location evidence="1">Membrane</location>
        <topology evidence="1">Single-pass membrane protein</topology>
    </subcellularLocation>
</comment>
<dbReference type="Ensembl" id="ENSDCDT00010037793.1">
    <property type="protein sequence ID" value="ENSDCDP00010030419.1"/>
    <property type="gene ID" value="ENSDCDG00010019517.1"/>
</dbReference>
<evidence type="ECO:0000256" key="6">
    <source>
        <dbReference type="ARBA" id="ARBA00023136"/>
    </source>
</evidence>
<dbReference type="Gene3D" id="1.20.5.780">
    <property type="entry name" value="Single helix bin"/>
    <property type="match status" value="1"/>
</dbReference>
<keyword evidence="3 7" id="KW-0813">Transport</keyword>
<dbReference type="Proteomes" id="UP000694580">
    <property type="component" value="Chromosome 19"/>
</dbReference>
<evidence type="ECO:0000256" key="4">
    <source>
        <dbReference type="ARBA" id="ARBA00022692"/>
    </source>
</evidence>
<dbReference type="CDD" id="cd20330">
    <property type="entry name" value="FXYD12"/>
    <property type="match status" value="1"/>
</dbReference>
<dbReference type="GO" id="GO:0016020">
    <property type="term" value="C:membrane"/>
    <property type="evidence" value="ECO:0007669"/>
    <property type="project" value="UniProtKB-SubCell"/>
</dbReference>
<reference evidence="8 9" key="1">
    <citation type="submission" date="2020-06" db="EMBL/GenBank/DDBJ databases">
        <authorList>
            <consortium name="Wellcome Sanger Institute Data Sharing"/>
        </authorList>
    </citation>
    <scope>NUCLEOTIDE SEQUENCE [LARGE SCALE GENOMIC DNA]</scope>
</reference>
<keyword evidence="6 7" id="KW-0472">Membrane</keyword>
<reference evidence="8" key="3">
    <citation type="submission" date="2025-09" db="UniProtKB">
        <authorList>
            <consortium name="Ensembl"/>
        </authorList>
    </citation>
    <scope>IDENTIFICATION</scope>
</reference>
<accession>A0AAY4CCH0</accession>
<evidence type="ECO:0000256" key="1">
    <source>
        <dbReference type="ARBA" id="ARBA00004167"/>
    </source>
</evidence>
<evidence type="ECO:0000256" key="2">
    <source>
        <dbReference type="ARBA" id="ARBA00005948"/>
    </source>
</evidence>
<evidence type="ECO:0000313" key="9">
    <source>
        <dbReference type="Proteomes" id="UP000694580"/>
    </source>
</evidence>
<sequence>MSSKEGKSNFIISAFVTDYHTLRVGGLVFAGIIVFLSIILLAGNKICKCGKANVSPSSFSF</sequence>
<dbReference type="Pfam" id="PF02038">
    <property type="entry name" value="ATP1G1_PLM_MAT8"/>
    <property type="match status" value="1"/>
</dbReference>
<keyword evidence="7" id="KW-1133">Transmembrane helix</keyword>
<name>A0AAY4CCH0_9TELE</name>
<comment type="similarity">
    <text evidence="2 7">Belongs to the FXYD family.</text>
</comment>
<dbReference type="InterPro" id="IPR000272">
    <property type="entry name" value="Ion-transport_regulator_FXYD"/>
</dbReference>